<feature type="domain" description="ABC3 transporter permease C-terminal" evidence="8">
    <location>
        <begin position="356"/>
        <end position="468"/>
    </location>
</feature>
<evidence type="ECO:0000256" key="7">
    <source>
        <dbReference type="SAM" id="Phobius"/>
    </source>
</evidence>
<dbReference type="Proteomes" id="UP000192656">
    <property type="component" value="Unassembled WGS sequence"/>
</dbReference>
<protein>
    <submittedName>
        <fullName evidence="9">Putative ABC transport system permease protein</fullName>
    </submittedName>
</protein>
<feature type="transmembrane region" description="Helical" evidence="7">
    <location>
        <begin position="351"/>
        <end position="374"/>
    </location>
</feature>
<evidence type="ECO:0000256" key="1">
    <source>
        <dbReference type="ARBA" id="ARBA00004651"/>
    </source>
</evidence>
<dbReference type="AlphaFoldDB" id="A0A1W2C954"/>
<evidence type="ECO:0000313" key="10">
    <source>
        <dbReference type="Proteomes" id="UP000192656"/>
    </source>
</evidence>
<feature type="transmembrane region" description="Helical" evidence="7">
    <location>
        <begin position="394"/>
        <end position="422"/>
    </location>
</feature>
<feature type="transmembrane region" description="Helical" evidence="7">
    <location>
        <begin position="448"/>
        <end position="469"/>
    </location>
</feature>
<accession>A0A1W2C954</accession>
<evidence type="ECO:0000259" key="8">
    <source>
        <dbReference type="Pfam" id="PF02687"/>
    </source>
</evidence>
<gene>
    <name evidence="9" type="ORF">SAMN06297251_10917</name>
</gene>
<keyword evidence="2" id="KW-1003">Cell membrane</keyword>
<comment type="subcellular location">
    <subcellularLocation>
        <location evidence="1">Cell membrane</location>
        <topology evidence="1">Multi-pass membrane protein</topology>
    </subcellularLocation>
</comment>
<dbReference type="EMBL" id="FWXR01000009">
    <property type="protein sequence ID" value="SMC81514.1"/>
    <property type="molecule type" value="Genomic_DNA"/>
</dbReference>
<feature type="transmembrane region" description="Helical" evidence="7">
    <location>
        <begin position="57"/>
        <end position="75"/>
    </location>
</feature>
<feature type="compositionally biased region" description="Basic and acidic residues" evidence="6">
    <location>
        <begin position="207"/>
        <end position="221"/>
    </location>
</feature>
<keyword evidence="10" id="KW-1185">Reference proteome</keyword>
<sequence length="478" mass="50797">MTAMTQWWAGLAATTQDLIWLGLLLLPGAVVAACLLTGHRPAGLSFAILRRFRFTSLLFLSLIAVSVAIGTGLIAQERGLREATARAADPFDLVVAAPGSEITMLLAAVYLRPSDVPLLSGAAYDEIARDDRVAIAAPIGFGDSVDGAPVVGSTAEFVAHLSGNLAEGRFFEDHFEAIAGASVPLSIGDRFSPQHGMGEADDDDEDHAGGEDPDHDRDHQGEAGQGHALEAEGEPDHSHEHHHAHEGFNYTVVGRMVPTGSPWDKAVIVPIEAVWEIHGLPNGHAPEREEQVGPPFDPAYFPGTPAVLVKPRELYQAYALRADFQRDDMMAFFPGTVLSELYSVLGDVREAMSLMAVLTQFLVTAGVLAGLAILSRLFSRQMALLRAIGAPTRFAFSVIWLHAATLILGGAILGLGLGYLAARAISGLVAERTDIAVSASIGWSELHLVAAFISLTLIFALLAPLAALARPIVKDLRA</sequence>
<feature type="transmembrane region" description="Helical" evidence="7">
    <location>
        <begin position="18"/>
        <end position="36"/>
    </location>
</feature>
<feature type="region of interest" description="Disordered" evidence="6">
    <location>
        <begin position="189"/>
        <end position="243"/>
    </location>
</feature>
<evidence type="ECO:0000256" key="3">
    <source>
        <dbReference type="ARBA" id="ARBA00022692"/>
    </source>
</evidence>
<dbReference type="PANTHER" id="PTHR43738:SF2">
    <property type="entry name" value="ABC TRANSPORTER PERMEASE"/>
    <property type="match status" value="1"/>
</dbReference>
<dbReference type="InterPro" id="IPR051125">
    <property type="entry name" value="ABC-4/HrtB_transporter"/>
</dbReference>
<reference evidence="9 10" key="1">
    <citation type="submission" date="2017-04" db="EMBL/GenBank/DDBJ databases">
        <authorList>
            <person name="Afonso C.L."/>
            <person name="Miller P.J."/>
            <person name="Scott M.A."/>
            <person name="Spackman E."/>
            <person name="Goraichik I."/>
            <person name="Dimitrov K.M."/>
            <person name="Suarez D.L."/>
            <person name="Swayne D.E."/>
        </authorList>
    </citation>
    <scope>NUCLEOTIDE SEQUENCE [LARGE SCALE GENOMIC DNA]</scope>
    <source>
        <strain evidence="9 10">CGMCC 1.10972</strain>
    </source>
</reference>
<proteinExistence type="predicted"/>
<dbReference type="GO" id="GO:0005886">
    <property type="term" value="C:plasma membrane"/>
    <property type="evidence" value="ECO:0007669"/>
    <property type="project" value="UniProtKB-SubCell"/>
</dbReference>
<evidence type="ECO:0000256" key="2">
    <source>
        <dbReference type="ARBA" id="ARBA00022475"/>
    </source>
</evidence>
<organism evidence="9 10">
    <name type="scientific">Fulvimarina manganoxydans</name>
    <dbReference type="NCBI Taxonomy" id="937218"/>
    <lineage>
        <taxon>Bacteria</taxon>
        <taxon>Pseudomonadati</taxon>
        <taxon>Pseudomonadota</taxon>
        <taxon>Alphaproteobacteria</taxon>
        <taxon>Hyphomicrobiales</taxon>
        <taxon>Aurantimonadaceae</taxon>
        <taxon>Fulvimarina</taxon>
    </lineage>
</organism>
<keyword evidence="5 7" id="KW-0472">Membrane</keyword>
<keyword evidence="4 7" id="KW-1133">Transmembrane helix</keyword>
<evidence type="ECO:0000256" key="4">
    <source>
        <dbReference type="ARBA" id="ARBA00022989"/>
    </source>
</evidence>
<name>A0A1W2C954_9HYPH</name>
<dbReference type="PANTHER" id="PTHR43738">
    <property type="entry name" value="ABC TRANSPORTER, MEMBRANE PROTEIN"/>
    <property type="match status" value="1"/>
</dbReference>
<evidence type="ECO:0000256" key="5">
    <source>
        <dbReference type="ARBA" id="ARBA00023136"/>
    </source>
</evidence>
<dbReference type="InterPro" id="IPR003838">
    <property type="entry name" value="ABC3_permease_C"/>
</dbReference>
<evidence type="ECO:0000313" key="9">
    <source>
        <dbReference type="EMBL" id="SMC81514.1"/>
    </source>
</evidence>
<dbReference type="RefSeq" id="WP_244556911.1">
    <property type="nucleotide sequence ID" value="NZ_FWXR01000009.1"/>
</dbReference>
<dbReference type="STRING" id="937218.SAMN06297251_10917"/>
<keyword evidence="3 7" id="KW-0812">Transmembrane</keyword>
<evidence type="ECO:0000256" key="6">
    <source>
        <dbReference type="SAM" id="MobiDB-lite"/>
    </source>
</evidence>
<dbReference type="Pfam" id="PF02687">
    <property type="entry name" value="FtsX"/>
    <property type="match status" value="1"/>
</dbReference>
<feature type="compositionally biased region" description="Basic and acidic residues" evidence="6">
    <location>
        <begin position="234"/>
        <end position="243"/>
    </location>
</feature>